<name>A0A852TXX2_9ACTN</name>
<proteinExistence type="predicted"/>
<protein>
    <recommendedName>
        <fullName evidence="4">Lasso RiPP family leader peptide-containing protein</fullName>
    </recommendedName>
</protein>
<dbReference type="AlphaFoldDB" id="A0A852TXX2"/>
<evidence type="ECO:0000313" key="3">
    <source>
        <dbReference type="Proteomes" id="UP000589036"/>
    </source>
</evidence>
<reference evidence="2 3" key="1">
    <citation type="submission" date="2020-07" db="EMBL/GenBank/DDBJ databases">
        <title>Sequencing the genomes of 1000 actinobacteria strains.</title>
        <authorList>
            <person name="Klenk H.-P."/>
        </authorList>
    </citation>
    <scope>NUCLEOTIDE SEQUENCE [LARGE SCALE GENOMIC DNA]</scope>
    <source>
        <strain evidence="2 3">CXB654</strain>
    </source>
</reference>
<gene>
    <name evidence="2" type="ORF">HDA32_003969</name>
</gene>
<keyword evidence="3" id="KW-1185">Reference proteome</keyword>
<dbReference type="RefSeq" id="WP_312863249.1">
    <property type="nucleotide sequence ID" value="NZ_BAAAYY010000010.1"/>
</dbReference>
<feature type="region of interest" description="Disordered" evidence="1">
    <location>
        <begin position="1"/>
        <end position="21"/>
    </location>
</feature>
<accession>A0A852TXX2</accession>
<dbReference type="EMBL" id="JACCCC010000001">
    <property type="protein sequence ID" value="NYE48849.1"/>
    <property type="molecule type" value="Genomic_DNA"/>
</dbReference>
<comment type="caution">
    <text evidence="2">The sequence shown here is derived from an EMBL/GenBank/DDBJ whole genome shotgun (WGS) entry which is preliminary data.</text>
</comment>
<sequence>MQGTSLSSFREEAMPAETYEPPMVIELGEARELILGSAAHDTADMNTARYN</sequence>
<organism evidence="2 3">
    <name type="scientific">Spinactinospora alkalitolerans</name>
    <dbReference type="NCBI Taxonomy" id="687207"/>
    <lineage>
        <taxon>Bacteria</taxon>
        <taxon>Bacillati</taxon>
        <taxon>Actinomycetota</taxon>
        <taxon>Actinomycetes</taxon>
        <taxon>Streptosporangiales</taxon>
        <taxon>Nocardiopsidaceae</taxon>
        <taxon>Spinactinospora</taxon>
    </lineage>
</organism>
<evidence type="ECO:0000313" key="2">
    <source>
        <dbReference type="EMBL" id="NYE48849.1"/>
    </source>
</evidence>
<evidence type="ECO:0008006" key="4">
    <source>
        <dbReference type="Google" id="ProtNLM"/>
    </source>
</evidence>
<dbReference type="Proteomes" id="UP000589036">
    <property type="component" value="Unassembled WGS sequence"/>
</dbReference>
<dbReference type="NCBIfam" id="NF033521">
    <property type="entry name" value="lasso_leader_L3"/>
    <property type="match status" value="1"/>
</dbReference>
<evidence type="ECO:0000256" key="1">
    <source>
        <dbReference type="SAM" id="MobiDB-lite"/>
    </source>
</evidence>